<keyword evidence="3 6" id="KW-1133">Transmembrane helix</keyword>
<feature type="region of interest" description="Disordered" evidence="5">
    <location>
        <begin position="244"/>
        <end position="355"/>
    </location>
</feature>
<evidence type="ECO:0000256" key="5">
    <source>
        <dbReference type="SAM" id="MobiDB-lite"/>
    </source>
</evidence>
<feature type="transmembrane region" description="Helical" evidence="6">
    <location>
        <begin position="104"/>
        <end position="124"/>
    </location>
</feature>
<dbReference type="EMBL" id="SDIL01000197">
    <property type="protein sequence ID" value="RXK34756.1"/>
    <property type="molecule type" value="Genomic_DNA"/>
</dbReference>
<dbReference type="Proteomes" id="UP000289152">
    <property type="component" value="Unassembled WGS sequence"/>
</dbReference>
<comment type="subcellular location">
    <subcellularLocation>
        <location evidence="1">Membrane</location>
        <topology evidence="1">Multi-pass membrane protein</topology>
    </subcellularLocation>
</comment>
<feature type="compositionally biased region" description="Basic and acidic residues" evidence="5">
    <location>
        <begin position="318"/>
        <end position="327"/>
    </location>
</feature>
<proteinExistence type="predicted"/>
<evidence type="ECO:0000313" key="9">
    <source>
        <dbReference type="Proteomes" id="UP000289152"/>
    </source>
</evidence>
<comment type="caution">
    <text evidence="8">The sequence shown here is derived from an EMBL/GenBank/DDBJ whole genome shotgun (WGS) entry which is preliminary data.</text>
</comment>
<feature type="transmembrane region" description="Helical" evidence="6">
    <location>
        <begin position="478"/>
        <end position="501"/>
    </location>
</feature>
<evidence type="ECO:0000256" key="6">
    <source>
        <dbReference type="SAM" id="Phobius"/>
    </source>
</evidence>
<feature type="domain" description="Nodulin-like" evidence="7">
    <location>
        <begin position="37"/>
        <end position="237"/>
    </location>
</feature>
<feature type="transmembrane region" description="Helical" evidence="6">
    <location>
        <begin position="583"/>
        <end position="602"/>
    </location>
</feature>
<organism evidence="8 9">
    <name type="scientific">Tremella mesenterica</name>
    <name type="common">Jelly fungus</name>
    <dbReference type="NCBI Taxonomy" id="5217"/>
    <lineage>
        <taxon>Eukaryota</taxon>
        <taxon>Fungi</taxon>
        <taxon>Dikarya</taxon>
        <taxon>Basidiomycota</taxon>
        <taxon>Agaricomycotina</taxon>
        <taxon>Tremellomycetes</taxon>
        <taxon>Tremellales</taxon>
        <taxon>Tremellaceae</taxon>
        <taxon>Tremella</taxon>
    </lineage>
</organism>
<evidence type="ECO:0000259" key="7">
    <source>
        <dbReference type="Pfam" id="PF06813"/>
    </source>
</evidence>
<gene>
    <name evidence="8" type="ORF">M231_07988</name>
</gene>
<dbReference type="InterPro" id="IPR010658">
    <property type="entry name" value="Nodulin-like"/>
</dbReference>
<dbReference type="InParanoid" id="A0A4Q1BAS0"/>
<dbReference type="VEuPathDB" id="FungiDB:TREMEDRAFT_13294"/>
<evidence type="ECO:0000256" key="1">
    <source>
        <dbReference type="ARBA" id="ARBA00004141"/>
    </source>
</evidence>
<dbReference type="SUPFAM" id="SSF103473">
    <property type="entry name" value="MFS general substrate transporter"/>
    <property type="match status" value="1"/>
</dbReference>
<keyword evidence="4 6" id="KW-0472">Membrane</keyword>
<evidence type="ECO:0000256" key="3">
    <source>
        <dbReference type="ARBA" id="ARBA00022989"/>
    </source>
</evidence>
<keyword evidence="2 6" id="KW-0812">Transmembrane</keyword>
<keyword evidence="9" id="KW-1185">Reference proteome</keyword>
<dbReference type="Pfam" id="PF06813">
    <property type="entry name" value="Nodulin-like"/>
    <property type="match status" value="1"/>
</dbReference>
<evidence type="ECO:0000256" key="2">
    <source>
        <dbReference type="ARBA" id="ARBA00022692"/>
    </source>
</evidence>
<protein>
    <recommendedName>
        <fullName evidence="7">Nodulin-like domain-containing protein</fullName>
    </recommendedName>
</protein>
<name>A0A4Q1BAS0_TREME</name>
<dbReference type="InterPro" id="IPR036259">
    <property type="entry name" value="MFS_trans_sf"/>
</dbReference>
<feature type="transmembrane region" description="Helical" evidence="6">
    <location>
        <begin position="144"/>
        <end position="169"/>
    </location>
</feature>
<evidence type="ECO:0000256" key="4">
    <source>
        <dbReference type="ARBA" id="ARBA00023136"/>
    </source>
</evidence>
<reference evidence="8 9" key="1">
    <citation type="submission" date="2016-06" db="EMBL/GenBank/DDBJ databases">
        <title>Evolution of pathogenesis and genome organization in the Tremellales.</title>
        <authorList>
            <person name="Cuomo C."/>
            <person name="Litvintseva A."/>
            <person name="Heitman J."/>
            <person name="Chen Y."/>
            <person name="Sun S."/>
            <person name="Springer D."/>
            <person name="Dromer F."/>
            <person name="Young S."/>
            <person name="Zeng Q."/>
            <person name="Chapman S."/>
            <person name="Gujja S."/>
            <person name="Saif S."/>
            <person name="Birren B."/>
        </authorList>
    </citation>
    <scope>NUCLEOTIDE SEQUENCE [LARGE SCALE GENOMIC DNA]</scope>
    <source>
        <strain evidence="8 9">ATCC 28783</strain>
    </source>
</reference>
<dbReference type="GO" id="GO:0000329">
    <property type="term" value="C:fungal-type vacuole membrane"/>
    <property type="evidence" value="ECO:0007669"/>
    <property type="project" value="TreeGrafter"/>
</dbReference>
<feature type="transmembrane region" description="Helical" evidence="6">
    <location>
        <begin position="37"/>
        <end position="56"/>
    </location>
</feature>
<feature type="compositionally biased region" description="Low complexity" evidence="5">
    <location>
        <begin position="299"/>
        <end position="311"/>
    </location>
</feature>
<accession>A0A4Q1BAS0</accession>
<dbReference type="AlphaFoldDB" id="A0A4Q1BAS0"/>
<evidence type="ECO:0000313" key="8">
    <source>
        <dbReference type="EMBL" id="RXK34756.1"/>
    </source>
</evidence>
<sequence>MDGSPTPLLRSKRSGAMFSPSSWLPTEWTATDKKRTIVLIMCVLCGLGSGSNYVYSAYAPQLASQLSLSSTQINEIALLGNFGMYGTGPFWGKLTDARGPGLPLFLGGLSILTGYALVHSFYTLTIPLRPSSALPTDPVSLPAMLLLALSMCMVGAGSCGGITAALNTVAKSYPDKSRASASGIVLAGLGLSAFFFSTIGHLIFPGDAGGLLILLSIGTSLPMLLSSIFVRPVSPHSEEGYQPIAIEDQDEEGVIPNGPKRRSSELYISRTNSLELTRTRTHSPGPFPRERHHDHHHQQSNSSHSQSQSQSPNLDNAQHLDHDDVHPHAHFAIPEPSSSLSHKPSHKRSSSMGSLKPSAISYKPTELLFKLDFWLLGLTLATLCGVGLMYINNVGTVTLALARDGNLEYDKKLVSGWQAKQVAIISVWNCSGRVIGGLYSDYCKAKFHLARIWFLPVVAFSFLISQIVAFSTESVHHLWIVSTLLGVAYGALFNVVPMLVLEWFGMAHFSQNYGWICVAPVTGGNLFNLIFGRIYDSNAIGHISPSVPSPSNLTNLSVLAHFPRAGSDHHACLLGRKCYSTAFQLTILGSLFALGLSVWAGVRRERLSRSRALAQLERLQEVES</sequence>
<dbReference type="PANTHER" id="PTHR21576">
    <property type="entry name" value="UNCHARACTERIZED NODULIN-LIKE PROTEIN"/>
    <property type="match status" value="1"/>
</dbReference>
<feature type="transmembrane region" description="Helical" evidence="6">
    <location>
        <begin position="513"/>
        <end position="535"/>
    </location>
</feature>
<feature type="transmembrane region" description="Helical" evidence="6">
    <location>
        <begin position="373"/>
        <end position="402"/>
    </location>
</feature>
<feature type="transmembrane region" description="Helical" evidence="6">
    <location>
        <begin position="210"/>
        <end position="230"/>
    </location>
</feature>
<feature type="transmembrane region" description="Helical" evidence="6">
    <location>
        <begin position="181"/>
        <end position="204"/>
    </location>
</feature>
<feature type="transmembrane region" description="Helical" evidence="6">
    <location>
        <begin position="452"/>
        <end position="472"/>
    </location>
</feature>
<dbReference type="Gene3D" id="1.20.1250.20">
    <property type="entry name" value="MFS general substrate transporter like domains"/>
    <property type="match status" value="2"/>
</dbReference>
<dbReference type="OrthoDB" id="410267at2759"/>
<dbReference type="PANTHER" id="PTHR21576:SF160">
    <property type="entry name" value="NODULIN-LIKE DOMAIN-CONTAINING PROTEIN"/>
    <property type="match status" value="1"/>
</dbReference>